<evidence type="ECO:0000313" key="8">
    <source>
        <dbReference type="EMBL" id="MBK9984877.1"/>
    </source>
</evidence>
<reference evidence="8 9" key="1">
    <citation type="submission" date="2020-10" db="EMBL/GenBank/DDBJ databases">
        <title>Connecting structure to function with the recovery of over 1000 high-quality activated sludge metagenome-assembled genomes encoding full-length rRNA genes using long-read sequencing.</title>
        <authorList>
            <person name="Singleton C.M."/>
            <person name="Petriglieri F."/>
            <person name="Kristensen J.M."/>
            <person name="Kirkegaard R.H."/>
            <person name="Michaelsen T.Y."/>
            <person name="Andersen M.H."/>
            <person name="Karst S.M."/>
            <person name="Dueholm M.S."/>
            <person name="Nielsen P.H."/>
            <person name="Albertsen M."/>
        </authorList>
    </citation>
    <scope>NUCLEOTIDE SEQUENCE [LARGE SCALE GENOMIC DNA]</scope>
    <source>
        <strain evidence="8">Ribe_18-Q3-R11-54_MAXAC.273</strain>
    </source>
</reference>
<keyword evidence="1 6" id="KW-0645">Protease</keyword>
<dbReference type="GO" id="GO:0004222">
    <property type="term" value="F:metalloendopeptidase activity"/>
    <property type="evidence" value="ECO:0007669"/>
    <property type="project" value="InterPro"/>
</dbReference>
<keyword evidence="3 6" id="KW-0378">Hydrolase</keyword>
<evidence type="ECO:0000256" key="4">
    <source>
        <dbReference type="ARBA" id="ARBA00022833"/>
    </source>
</evidence>
<comment type="similarity">
    <text evidence="6">Belongs to the peptidase M48 family.</text>
</comment>
<evidence type="ECO:0000256" key="1">
    <source>
        <dbReference type="ARBA" id="ARBA00022670"/>
    </source>
</evidence>
<organism evidence="8 9">
    <name type="scientific">Candidatus Opimibacter skivensis</name>
    <dbReference type="NCBI Taxonomy" id="2982028"/>
    <lineage>
        <taxon>Bacteria</taxon>
        <taxon>Pseudomonadati</taxon>
        <taxon>Bacteroidota</taxon>
        <taxon>Saprospiria</taxon>
        <taxon>Saprospirales</taxon>
        <taxon>Saprospiraceae</taxon>
        <taxon>Candidatus Opimibacter</taxon>
    </lineage>
</organism>
<comment type="cofactor">
    <cofactor evidence="6">
        <name>Zn(2+)</name>
        <dbReference type="ChEBI" id="CHEBI:29105"/>
    </cofactor>
    <text evidence="6">Binds 1 zinc ion per subunit.</text>
</comment>
<dbReference type="GO" id="GO:0051603">
    <property type="term" value="P:proteolysis involved in protein catabolic process"/>
    <property type="evidence" value="ECO:0007669"/>
    <property type="project" value="TreeGrafter"/>
</dbReference>
<dbReference type="GO" id="GO:0046872">
    <property type="term" value="F:metal ion binding"/>
    <property type="evidence" value="ECO:0007669"/>
    <property type="project" value="UniProtKB-KW"/>
</dbReference>
<dbReference type="Pfam" id="PF01435">
    <property type="entry name" value="Peptidase_M48"/>
    <property type="match status" value="1"/>
</dbReference>
<dbReference type="Proteomes" id="UP000808337">
    <property type="component" value="Unassembled WGS sequence"/>
</dbReference>
<dbReference type="CDD" id="cd07333">
    <property type="entry name" value="M48C_bepA_like"/>
    <property type="match status" value="1"/>
</dbReference>
<gene>
    <name evidence="8" type="ORF">IPP15_21365</name>
</gene>
<evidence type="ECO:0000256" key="5">
    <source>
        <dbReference type="ARBA" id="ARBA00023049"/>
    </source>
</evidence>
<comment type="caution">
    <text evidence="8">The sequence shown here is derived from an EMBL/GenBank/DDBJ whole genome shotgun (WGS) entry which is preliminary data.</text>
</comment>
<dbReference type="PANTHER" id="PTHR22726">
    <property type="entry name" value="METALLOENDOPEPTIDASE OMA1"/>
    <property type="match status" value="1"/>
</dbReference>
<dbReference type="Gene3D" id="3.30.2010.10">
    <property type="entry name" value="Metalloproteases ('zincins'), catalytic domain"/>
    <property type="match status" value="1"/>
</dbReference>
<keyword evidence="5 6" id="KW-0482">Metalloprotease</keyword>
<dbReference type="GO" id="GO:0016020">
    <property type="term" value="C:membrane"/>
    <property type="evidence" value="ECO:0007669"/>
    <property type="project" value="TreeGrafter"/>
</dbReference>
<name>A0A9D7SZK0_9BACT</name>
<dbReference type="InterPro" id="IPR051156">
    <property type="entry name" value="Mito/Outer_Membr_Metalloprot"/>
</dbReference>
<evidence type="ECO:0000313" key="9">
    <source>
        <dbReference type="Proteomes" id="UP000808337"/>
    </source>
</evidence>
<accession>A0A9D7SZK0</accession>
<dbReference type="AlphaFoldDB" id="A0A9D7SZK0"/>
<feature type="domain" description="Peptidase M48" evidence="7">
    <location>
        <begin position="90"/>
        <end position="269"/>
    </location>
</feature>
<protein>
    <submittedName>
        <fullName evidence="8">M48 family metalloprotease</fullName>
    </submittedName>
</protein>
<sequence>MSYQDQNYNSGRSAWAGGSRRHNIGAGLIIGLLMAGFAVCKYYSTSQVNDVTGDTQHITITPDQEIAIGLESTPAMIEQYGGLHPDPEGQKLVKEVGQRLVANSSAKGTPYQYDFHLLADPQVINAFALPGGQVFITAALFNKLENQDQLAGVLGHEIGHVVARHGAERIAQMELTQGLTGAAVIASGDYNTAQAAQMIANLVSMSYGRNQELRADNLGVRFMTETGYNPEEMIGVMKILEQSGSGQSQPEFLSTHPSPANRIEKIKEAIDLYKNLGPAK</sequence>
<dbReference type="InterPro" id="IPR001915">
    <property type="entry name" value="Peptidase_M48"/>
</dbReference>
<keyword evidence="2" id="KW-0479">Metal-binding</keyword>
<evidence type="ECO:0000256" key="6">
    <source>
        <dbReference type="RuleBase" id="RU003983"/>
    </source>
</evidence>
<evidence type="ECO:0000256" key="2">
    <source>
        <dbReference type="ARBA" id="ARBA00022723"/>
    </source>
</evidence>
<proteinExistence type="inferred from homology"/>
<evidence type="ECO:0000256" key="3">
    <source>
        <dbReference type="ARBA" id="ARBA00022801"/>
    </source>
</evidence>
<evidence type="ECO:0000259" key="7">
    <source>
        <dbReference type="Pfam" id="PF01435"/>
    </source>
</evidence>
<keyword evidence="4 6" id="KW-0862">Zinc</keyword>
<dbReference type="PANTHER" id="PTHR22726:SF1">
    <property type="entry name" value="METALLOENDOPEPTIDASE OMA1, MITOCHONDRIAL"/>
    <property type="match status" value="1"/>
</dbReference>
<dbReference type="EMBL" id="JADKGY010000032">
    <property type="protein sequence ID" value="MBK9984877.1"/>
    <property type="molecule type" value="Genomic_DNA"/>
</dbReference>